<sequence>MIGVNHTRWIEANCFWWLCAKHQPIAQLIPVSGDFPWHYFQLQRLPAYTSYSSMFALEWALCQADPNRSQAPFQASIALKLLNYIRQHTYVLYGQPGDFTLWRGYYAHCDGQTIWFKRGTHQPLDNNPL</sequence>
<name>A0A0P6YM26_9CHLR</name>
<dbReference type="STRING" id="70996.SE18_03385"/>
<keyword evidence="2" id="KW-1185">Reference proteome</keyword>
<gene>
    <name evidence="1" type="ORF">SE18_03385</name>
</gene>
<comment type="caution">
    <text evidence="1">The sequence shown here is derived from an EMBL/GenBank/DDBJ whole genome shotgun (WGS) entry which is preliminary data.</text>
</comment>
<accession>A0A0P6YM26</accession>
<organism evidence="1 2">
    <name type="scientific">Herpetosiphon geysericola</name>
    <dbReference type="NCBI Taxonomy" id="70996"/>
    <lineage>
        <taxon>Bacteria</taxon>
        <taxon>Bacillati</taxon>
        <taxon>Chloroflexota</taxon>
        <taxon>Chloroflexia</taxon>
        <taxon>Herpetosiphonales</taxon>
        <taxon>Herpetosiphonaceae</taxon>
        <taxon>Herpetosiphon</taxon>
    </lineage>
</organism>
<evidence type="ECO:0000313" key="1">
    <source>
        <dbReference type="EMBL" id="KPL91197.1"/>
    </source>
</evidence>
<protein>
    <submittedName>
        <fullName evidence="1">Uncharacterized protein</fullName>
    </submittedName>
</protein>
<dbReference type="Proteomes" id="UP000050277">
    <property type="component" value="Unassembled WGS sequence"/>
</dbReference>
<dbReference type="EMBL" id="LGKP01000007">
    <property type="protein sequence ID" value="KPL91197.1"/>
    <property type="molecule type" value="Genomic_DNA"/>
</dbReference>
<reference evidence="1 2" key="1">
    <citation type="submission" date="2015-07" db="EMBL/GenBank/DDBJ databases">
        <title>Whole genome sequence of Herpetosiphon geysericola DSM 7119.</title>
        <authorList>
            <person name="Hemp J."/>
            <person name="Ward L.M."/>
            <person name="Pace L.A."/>
            <person name="Fischer W.W."/>
        </authorList>
    </citation>
    <scope>NUCLEOTIDE SEQUENCE [LARGE SCALE GENOMIC DNA]</scope>
    <source>
        <strain evidence="1 2">DSM 7119</strain>
    </source>
</reference>
<dbReference type="AlphaFoldDB" id="A0A0P6YM26"/>
<evidence type="ECO:0000313" key="2">
    <source>
        <dbReference type="Proteomes" id="UP000050277"/>
    </source>
</evidence>
<proteinExistence type="predicted"/>